<keyword evidence="3 10" id="KW-0378">Hydrolase</keyword>
<sequence length="588" mass="64888">MPPTSDCFAHSQCNHGMHTVQNPMIATLYVRCERAVNRGHRRSSTHLLQLSPLPWHNGGMSETAQPNAGTDNGAPTIAHSEVEMGTTSPERILATLDDAQRSAALAVDGPVRIIAVAGAGKTRTITRRIAYACASGVWDPTRVLAVTFSVKAANEMRERLDALQVPRGVRASTFHSAALRQMREVWPDICEGPFPDVTEDKSALVAQALYRFNGIRPKEQPKQSVYEVGAEIDWCKVSLITAKNYARVCAATHRTPPAGLEPGQFATVYEQYEAEKNSRFEIDFNDILLLACHVLDAFPDVAKRIRRQIGWLTVDEYQDVSPLQHLLMTRWLGSNRNICVVGDPAQTIYSFAGATSYYLEHFGKEFAPLTADIALNRDYRSVSPIVGYANRVLGGSAQRQDYIRLESGRGTGSRVMSRIYETDAAEAQAVARQISRILAQGGNASDCAVLTRVGGQQTLVAQALKQANIPYRLRRNMNWQSSALAGTARQETAETSNAGVEQLGVEKGRVTISTIHAAKGLEYKHVFVIGLSEGLLPYKPQSDDGDVEEERRVLYVALTRAEDTLHLSFAKRSDSQTTYVRRLSRFLQ</sequence>
<dbReference type="InterPro" id="IPR014016">
    <property type="entry name" value="UvrD-like_ATP-bd"/>
</dbReference>
<dbReference type="Gene3D" id="1.10.10.160">
    <property type="match status" value="1"/>
</dbReference>
<dbReference type="GO" id="GO:0003677">
    <property type="term" value="F:DNA binding"/>
    <property type="evidence" value="ECO:0007669"/>
    <property type="project" value="UniProtKB-KW"/>
</dbReference>
<dbReference type="CDD" id="cd18807">
    <property type="entry name" value="SF1_C_UvrD"/>
    <property type="match status" value="1"/>
</dbReference>
<keyword evidence="4 10" id="KW-0347">Helicase</keyword>
<dbReference type="PANTHER" id="PTHR11070:SF69">
    <property type="entry name" value="ATP-DEPENDENT DNA HELICASE UVRD2"/>
    <property type="match status" value="1"/>
</dbReference>
<feature type="compositionally biased region" description="Polar residues" evidence="11">
    <location>
        <begin position="60"/>
        <end position="70"/>
    </location>
</feature>
<dbReference type="EC" id="5.6.2.4" evidence="8"/>
<comment type="similarity">
    <text evidence="1">Belongs to the helicase family. UvrD subfamily.</text>
</comment>
<dbReference type="Proteomes" id="UP000008394">
    <property type="component" value="Chromosome"/>
</dbReference>
<keyword evidence="2 10" id="KW-0547">Nucleotide-binding</keyword>
<keyword evidence="5 10" id="KW-0067">ATP-binding</keyword>
<dbReference type="CDD" id="cd17932">
    <property type="entry name" value="DEXQc_UvrD"/>
    <property type="match status" value="1"/>
</dbReference>
<proteinExistence type="inferred from homology"/>
<name>A0A806FIZ5_BIFAN</name>
<evidence type="ECO:0000256" key="9">
    <source>
        <dbReference type="ARBA" id="ARBA00048988"/>
    </source>
</evidence>
<evidence type="ECO:0000256" key="5">
    <source>
        <dbReference type="ARBA" id="ARBA00022840"/>
    </source>
</evidence>
<dbReference type="SUPFAM" id="SSF52540">
    <property type="entry name" value="P-loop containing nucleoside triphosphate hydrolases"/>
    <property type="match status" value="1"/>
</dbReference>
<gene>
    <name evidence="13" type="ORF">BALAC2494_02056</name>
</gene>
<dbReference type="GO" id="GO:0005524">
    <property type="term" value="F:ATP binding"/>
    <property type="evidence" value="ECO:0007669"/>
    <property type="project" value="UniProtKB-UniRule"/>
</dbReference>
<evidence type="ECO:0000256" key="4">
    <source>
        <dbReference type="ARBA" id="ARBA00022806"/>
    </source>
</evidence>
<evidence type="ECO:0000256" key="1">
    <source>
        <dbReference type="ARBA" id="ARBA00009922"/>
    </source>
</evidence>
<evidence type="ECO:0000313" key="14">
    <source>
        <dbReference type="Proteomes" id="UP000008394"/>
    </source>
</evidence>
<protein>
    <recommendedName>
        <fullName evidence="8">DNA 3'-5' helicase</fullName>
        <ecNumber evidence="8">5.6.2.4</ecNumber>
    </recommendedName>
</protein>
<evidence type="ECO:0000256" key="3">
    <source>
        <dbReference type="ARBA" id="ARBA00022801"/>
    </source>
</evidence>
<feature type="binding site" evidence="10">
    <location>
        <begin position="115"/>
        <end position="122"/>
    </location>
    <ligand>
        <name>ATP</name>
        <dbReference type="ChEBI" id="CHEBI:30616"/>
    </ligand>
</feature>
<dbReference type="InterPro" id="IPR000212">
    <property type="entry name" value="DNA_helicase_UvrD/REP"/>
</dbReference>
<evidence type="ECO:0000256" key="10">
    <source>
        <dbReference type="PROSITE-ProRule" id="PRU00560"/>
    </source>
</evidence>
<reference evidence="13 14" key="1">
    <citation type="journal article" date="2011" name="J. Bacteriol.">
        <title>Genome Sequence of the Probiotic Strain Bifidobacterium animalis subsp. lactis CNCM I-2494.</title>
        <authorList>
            <person name="Chervaux C."/>
            <person name="Grimaldi C."/>
            <person name="Bolotin A."/>
            <person name="Quinquis B."/>
            <person name="Legrain-Raspaud S."/>
            <person name="van Hylckama Vlieg J.E."/>
            <person name="Denariaz G."/>
            <person name="Smokvina T."/>
        </authorList>
    </citation>
    <scope>NUCLEOTIDE SEQUENCE [LARGE SCALE GENOMIC DNA]</scope>
    <source>
        <strain evidence="13 14">CNCM I-2494</strain>
    </source>
</reference>
<dbReference type="GO" id="GO:0005829">
    <property type="term" value="C:cytosol"/>
    <property type="evidence" value="ECO:0007669"/>
    <property type="project" value="TreeGrafter"/>
</dbReference>
<comment type="catalytic activity">
    <reaction evidence="7">
        <text>Couples ATP hydrolysis with the unwinding of duplex DNA by translocating in the 3'-5' direction.</text>
        <dbReference type="EC" id="5.6.2.4"/>
    </reaction>
</comment>
<comment type="catalytic activity">
    <reaction evidence="9">
        <text>ATP + H2O = ADP + phosphate + H(+)</text>
        <dbReference type="Rhea" id="RHEA:13065"/>
        <dbReference type="ChEBI" id="CHEBI:15377"/>
        <dbReference type="ChEBI" id="CHEBI:15378"/>
        <dbReference type="ChEBI" id="CHEBI:30616"/>
        <dbReference type="ChEBI" id="CHEBI:43474"/>
        <dbReference type="ChEBI" id="CHEBI:456216"/>
        <dbReference type="EC" id="5.6.2.4"/>
    </reaction>
</comment>
<dbReference type="GO" id="GO:0043138">
    <property type="term" value="F:3'-5' DNA helicase activity"/>
    <property type="evidence" value="ECO:0007669"/>
    <property type="project" value="UniProtKB-EC"/>
</dbReference>
<evidence type="ECO:0000259" key="12">
    <source>
        <dbReference type="PROSITE" id="PS51198"/>
    </source>
</evidence>
<evidence type="ECO:0000313" key="13">
    <source>
        <dbReference type="EMBL" id="AEK30723.1"/>
    </source>
</evidence>
<dbReference type="GO" id="GO:0016787">
    <property type="term" value="F:hydrolase activity"/>
    <property type="evidence" value="ECO:0007669"/>
    <property type="project" value="UniProtKB-UniRule"/>
</dbReference>
<feature type="domain" description="UvrD-like helicase ATP-binding" evidence="12">
    <location>
        <begin position="94"/>
        <end position="382"/>
    </location>
</feature>
<dbReference type="InterPro" id="IPR013986">
    <property type="entry name" value="DExx_box_DNA_helicase_dom_sf"/>
</dbReference>
<evidence type="ECO:0000256" key="2">
    <source>
        <dbReference type="ARBA" id="ARBA00022741"/>
    </source>
</evidence>
<dbReference type="Pfam" id="PF00580">
    <property type="entry name" value="UvrD-helicase"/>
    <property type="match status" value="1"/>
</dbReference>
<evidence type="ECO:0000256" key="8">
    <source>
        <dbReference type="ARBA" id="ARBA00034808"/>
    </source>
</evidence>
<accession>A0A806FIZ5</accession>
<feature type="region of interest" description="Disordered" evidence="11">
    <location>
        <begin position="51"/>
        <end position="76"/>
    </location>
</feature>
<dbReference type="InterPro" id="IPR014017">
    <property type="entry name" value="DNA_helicase_UvrD-like_C"/>
</dbReference>
<dbReference type="AlphaFoldDB" id="A0A806FIZ5"/>
<dbReference type="PANTHER" id="PTHR11070">
    <property type="entry name" value="UVRD / RECB / PCRA DNA HELICASE FAMILY MEMBER"/>
    <property type="match status" value="1"/>
</dbReference>
<organism evidence="13 14">
    <name type="scientific">Bifidobacterium animalis subsp. lactis CNCM I-2494</name>
    <dbReference type="NCBI Taxonomy" id="1042403"/>
    <lineage>
        <taxon>Bacteria</taxon>
        <taxon>Bacillati</taxon>
        <taxon>Actinomycetota</taxon>
        <taxon>Actinomycetes</taxon>
        <taxon>Bifidobacteriales</taxon>
        <taxon>Bifidobacteriaceae</taxon>
        <taxon>Bifidobacterium</taxon>
    </lineage>
</organism>
<dbReference type="InterPro" id="IPR027417">
    <property type="entry name" value="P-loop_NTPase"/>
</dbReference>
<dbReference type="KEGG" id="bnm:BALAC2494_02056"/>
<dbReference type="PROSITE" id="PS51198">
    <property type="entry name" value="UVRD_HELICASE_ATP_BIND"/>
    <property type="match status" value="1"/>
</dbReference>
<dbReference type="Pfam" id="PF13361">
    <property type="entry name" value="UvrD_C"/>
    <property type="match status" value="2"/>
</dbReference>
<keyword evidence="6" id="KW-0413">Isomerase</keyword>
<evidence type="ECO:0000256" key="6">
    <source>
        <dbReference type="ARBA" id="ARBA00023235"/>
    </source>
</evidence>
<dbReference type="Gene3D" id="3.40.50.300">
    <property type="entry name" value="P-loop containing nucleotide triphosphate hydrolases"/>
    <property type="match status" value="3"/>
</dbReference>
<dbReference type="GO" id="GO:0000725">
    <property type="term" value="P:recombinational repair"/>
    <property type="evidence" value="ECO:0007669"/>
    <property type="project" value="TreeGrafter"/>
</dbReference>
<evidence type="ECO:0000256" key="7">
    <source>
        <dbReference type="ARBA" id="ARBA00034617"/>
    </source>
</evidence>
<dbReference type="EMBL" id="CP002915">
    <property type="protein sequence ID" value="AEK30723.1"/>
    <property type="molecule type" value="Genomic_DNA"/>
</dbReference>
<evidence type="ECO:0000256" key="11">
    <source>
        <dbReference type="SAM" id="MobiDB-lite"/>
    </source>
</evidence>
<dbReference type="GO" id="GO:0033202">
    <property type="term" value="C:DNA helicase complex"/>
    <property type="evidence" value="ECO:0007669"/>
    <property type="project" value="TreeGrafter"/>
</dbReference>